<protein>
    <recommendedName>
        <fullName evidence="3">Response regulatory domain-containing protein</fullName>
    </recommendedName>
</protein>
<sequence length="80" mass="9078">QPFDLVLCDIRMPDMDGRTFYHHLRNDLPAMASRVVIMTGDISSMNTDTFLKESKLPVLRKPFTHVELLDAVSEIQSSSV</sequence>
<dbReference type="SUPFAM" id="SSF52172">
    <property type="entry name" value="CheY-like"/>
    <property type="match status" value="1"/>
</dbReference>
<feature type="non-terminal residue" evidence="4">
    <location>
        <position position="1"/>
    </location>
</feature>
<dbReference type="InterPro" id="IPR011006">
    <property type="entry name" value="CheY-like_superfamily"/>
</dbReference>
<gene>
    <name evidence="4" type="ORF">SE17_17180</name>
</gene>
<evidence type="ECO:0000256" key="2">
    <source>
        <dbReference type="PROSITE-ProRule" id="PRU00169"/>
    </source>
</evidence>
<dbReference type="AlphaFoldDB" id="A0A0N8PSA1"/>
<keyword evidence="1 2" id="KW-0597">Phosphoprotein</keyword>
<dbReference type="InterPro" id="IPR050595">
    <property type="entry name" value="Bact_response_regulator"/>
</dbReference>
<name>A0A0N8PSA1_9CHLR</name>
<evidence type="ECO:0000313" key="5">
    <source>
        <dbReference type="Proteomes" id="UP000050509"/>
    </source>
</evidence>
<comment type="caution">
    <text evidence="4">The sequence shown here is derived from an EMBL/GenBank/DDBJ whole genome shotgun (WGS) entry which is preliminary data.</text>
</comment>
<dbReference type="Proteomes" id="UP000050509">
    <property type="component" value="Unassembled WGS sequence"/>
</dbReference>
<evidence type="ECO:0000313" key="4">
    <source>
        <dbReference type="EMBL" id="KPV52149.1"/>
    </source>
</evidence>
<evidence type="ECO:0000259" key="3">
    <source>
        <dbReference type="PROSITE" id="PS50110"/>
    </source>
</evidence>
<dbReference type="CDD" id="cd00156">
    <property type="entry name" value="REC"/>
    <property type="match status" value="1"/>
</dbReference>
<dbReference type="PANTHER" id="PTHR44591">
    <property type="entry name" value="STRESS RESPONSE REGULATOR PROTEIN 1"/>
    <property type="match status" value="1"/>
</dbReference>
<reference evidence="4 5" key="1">
    <citation type="submission" date="2015-09" db="EMBL/GenBank/DDBJ databases">
        <title>Draft genome sequence of Kouleothrix aurantiaca JCM 19913.</title>
        <authorList>
            <person name="Hemp J."/>
        </authorList>
    </citation>
    <scope>NUCLEOTIDE SEQUENCE [LARGE SCALE GENOMIC DNA]</scope>
    <source>
        <strain evidence="4 5">COM-B</strain>
    </source>
</reference>
<dbReference type="InterPro" id="IPR001789">
    <property type="entry name" value="Sig_transdc_resp-reg_receiver"/>
</dbReference>
<dbReference type="EMBL" id="LJCR01000643">
    <property type="protein sequence ID" value="KPV52149.1"/>
    <property type="molecule type" value="Genomic_DNA"/>
</dbReference>
<dbReference type="Gene3D" id="3.40.50.2300">
    <property type="match status" value="1"/>
</dbReference>
<proteinExistence type="predicted"/>
<organism evidence="4 5">
    <name type="scientific">Kouleothrix aurantiaca</name>
    <dbReference type="NCBI Taxonomy" id="186479"/>
    <lineage>
        <taxon>Bacteria</taxon>
        <taxon>Bacillati</taxon>
        <taxon>Chloroflexota</taxon>
        <taxon>Chloroflexia</taxon>
        <taxon>Chloroflexales</taxon>
        <taxon>Roseiflexineae</taxon>
        <taxon>Roseiflexaceae</taxon>
        <taxon>Kouleothrix</taxon>
    </lineage>
</organism>
<feature type="domain" description="Response regulatory" evidence="3">
    <location>
        <begin position="1"/>
        <end position="76"/>
    </location>
</feature>
<feature type="modified residue" description="4-aspartylphosphate" evidence="2">
    <location>
        <position position="9"/>
    </location>
</feature>
<dbReference type="GO" id="GO:0000160">
    <property type="term" value="P:phosphorelay signal transduction system"/>
    <property type="evidence" value="ECO:0007669"/>
    <property type="project" value="InterPro"/>
</dbReference>
<dbReference type="PROSITE" id="PS50110">
    <property type="entry name" value="RESPONSE_REGULATORY"/>
    <property type="match status" value="1"/>
</dbReference>
<dbReference type="Pfam" id="PF00072">
    <property type="entry name" value="Response_reg"/>
    <property type="match status" value="1"/>
</dbReference>
<keyword evidence="5" id="KW-1185">Reference proteome</keyword>
<evidence type="ECO:0000256" key="1">
    <source>
        <dbReference type="ARBA" id="ARBA00022553"/>
    </source>
</evidence>
<dbReference type="PANTHER" id="PTHR44591:SF21">
    <property type="entry name" value="TWO-COMPONENT RESPONSE REGULATOR"/>
    <property type="match status" value="1"/>
</dbReference>
<accession>A0A0N8PSA1</accession>